<keyword evidence="5 8" id="KW-0479">Metal-binding</keyword>
<organism evidence="11 12">
    <name type="scientific">Sporolactobacillus shoreae</name>
    <dbReference type="NCBI Taxonomy" id="1465501"/>
    <lineage>
        <taxon>Bacteria</taxon>
        <taxon>Bacillati</taxon>
        <taxon>Bacillota</taxon>
        <taxon>Bacilli</taxon>
        <taxon>Bacillales</taxon>
        <taxon>Sporolactobacillaceae</taxon>
        <taxon>Sporolactobacillus</taxon>
    </lineage>
</organism>
<dbReference type="Gene3D" id="3.30.1330.50">
    <property type="entry name" value="2-C-methyl-D-erythritol 2,4-cyclodiphosphate synthase"/>
    <property type="match status" value="1"/>
</dbReference>
<dbReference type="GO" id="GO:0019288">
    <property type="term" value="P:isopentenyl diphosphate biosynthetic process, methylerythritol 4-phosphate pathway"/>
    <property type="evidence" value="ECO:0007669"/>
    <property type="project" value="UniProtKB-UniRule"/>
</dbReference>
<comment type="similarity">
    <text evidence="3 8 9">Belongs to the IspF family.</text>
</comment>
<sequence length="161" mass="17040">MRVGHGFDVHQFAEQRKLIIGGVTIPYQLGLAGHSDADVLLHAISDALLGAAGEGDIGGHFPDTDEAYKDADSKALLTEVLAIIRAKGYTVGNVDCVVIAQKPKLAPYIGDMRQTIAAILETEPDRINVKATTTEKLGFTGRGEGIAAEAVCLLETSPEKD</sequence>
<evidence type="ECO:0000313" key="11">
    <source>
        <dbReference type="EMBL" id="TGA96860.1"/>
    </source>
</evidence>
<dbReference type="PANTHER" id="PTHR43181">
    <property type="entry name" value="2-C-METHYL-D-ERYTHRITOL 2,4-CYCLODIPHOSPHATE SYNTHASE, CHLOROPLASTIC"/>
    <property type="match status" value="1"/>
</dbReference>
<feature type="binding site" evidence="8">
    <location>
        <begin position="56"/>
        <end position="58"/>
    </location>
    <ligand>
        <name>4-CDP-2-C-methyl-D-erythritol 2-phosphate</name>
        <dbReference type="ChEBI" id="CHEBI:57919"/>
    </ligand>
</feature>
<evidence type="ECO:0000256" key="4">
    <source>
        <dbReference type="ARBA" id="ARBA00012579"/>
    </source>
</evidence>
<comment type="subunit">
    <text evidence="8">Homotrimer.</text>
</comment>
<dbReference type="InterPro" id="IPR003526">
    <property type="entry name" value="MECDP_synthase"/>
</dbReference>
<feature type="binding site" evidence="8">
    <location>
        <position position="42"/>
    </location>
    <ligand>
        <name>a divalent metal cation</name>
        <dbReference type="ChEBI" id="CHEBI:60240"/>
    </ligand>
</feature>
<dbReference type="RefSeq" id="WP_135349467.1">
    <property type="nucleotide sequence ID" value="NZ_SRJD01000019.1"/>
</dbReference>
<evidence type="ECO:0000256" key="2">
    <source>
        <dbReference type="ARBA" id="ARBA00004709"/>
    </source>
</evidence>
<keyword evidence="7 8" id="KW-0456">Lyase</keyword>
<comment type="function">
    <text evidence="8">Involved in the biosynthesis of isopentenyl diphosphate (IPP) and dimethylallyl diphosphate (DMAPP), two major building blocks of isoprenoid compounds. Catalyzes the conversion of 4-diphosphocytidyl-2-C-methyl-D-erythritol 2-phosphate (CDP-ME2P) to 2-C-methyl-D-erythritol 2,4-cyclodiphosphate (ME-CPP) with a corresponding release of cytidine 5-monophosphate (CMP).</text>
</comment>
<dbReference type="InterPro" id="IPR020555">
    <property type="entry name" value="MECDP_synthase_CS"/>
</dbReference>
<feature type="domain" description="2-C-methyl-D-erythritol 2,4-cyclodiphosphate synthase" evidence="10">
    <location>
        <begin position="1"/>
        <end position="154"/>
    </location>
</feature>
<evidence type="ECO:0000256" key="6">
    <source>
        <dbReference type="ARBA" id="ARBA00023229"/>
    </source>
</evidence>
<feature type="binding site" evidence="8">
    <location>
        <begin position="34"/>
        <end position="35"/>
    </location>
    <ligand>
        <name>4-CDP-2-C-methyl-D-erythritol 2-phosphate</name>
        <dbReference type="ChEBI" id="CHEBI:57919"/>
    </ligand>
</feature>
<dbReference type="InterPro" id="IPR036571">
    <property type="entry name" value="MECDP_synthase_sf"/>
</dbReference>
<feature type="binding site" evidence="8">
    <location>
        <position position="10"/>
    </location>
    <ligand>
        <name>a divalent metal cation</name>
        <dbReference type="ChEBI" id="CHEBI:60240"/>
    </ligand>
</feature>
<dbReference type="GO" id="GO:0008685">
    <property type="term" value="F:2-C-methyl-D-erythritol 2,4-cyclodiphosphate synthase activity"/>
    <property type="evidence" value="ECO:0007669"/>
    <property type="project" value="UniProtKB-UniRule"/>
</dbReference>
<dbReference type="EMBL" id="SRJD01000019">
    <property type="protein sequence ID" value="TGA96860.1"/>
    <property type="molecule type" value="Genomic_DNA"/>
</dbReference>
<dbReference type="GO" id="GO:0016114">
    <property type="term" value="P:terpenoid biosynthetic process"/>
    <property type="evidence" value="ECO:0007669"/>
    <property type="project" value="InterPro"/>
</dbReference>
<feature type="binding site" evidence="8">
    <location>
        <begin position="61"/>
        <end position="65"/>
    </location>
    <ligand>
        <name>4-CDP-2-C-methyl-D-erythritol 2-phosphate</name>
        <dbReference type="ChEBI" id="CHEBI:57919"/>
    </ligand>
</feature>
<evidence type="ECO:0000256" key="3">
    <source>
        <dbReference type="ARBA" id="ARBA00008480"/>
    </source>
</evidence>
<comment type="caution">
    <text evidence="8">Lacks conserved residue(s) required for the propagation of feature annotation.</text>
</comment>
<dbReference type="CDD" id="cd00554">
    <property type="entry name" value="MECDP_synthase"/>
    <property type="match status" value="1"/>
</dbReference>
<dbReference type="Proteomes" id="UP000298347">
    <property type="component" value="Unassembled WGS sequence"/>
</dbReference>
<accession>A0A4Z0GKK0</accession>
<dbReference type="GO" id="GO:0046872">
    <property type="term" value="F:metal ion binding"/>
    <property type="evidence" value="ECO:0007669"/>
    <property type="project" value="UniProtKB-KW"/>
</dbReference>
<protein>
    <recommendedName>
        <fullName evidence="4 8">2-C-methyl-D-erythritol 2,4-cyclodiphosphate synthase</fullName>
        <shortName evidence="8">MECDP-synthase</shortName>
        <shortName evidence="8">MECPP-synthase</shortName>
        <shortName evidence="8">MECPS</shortName>
        <ecNumber evidence="4 8">4.6.1.12</ecNumber>
    </recommendedName>
</protein>
<proteinExistence type="inferred from homology"/>
<dbReference type="OrthoDB" id="9804336at2"/>
<dbReference type="FunFam" id="3.30.1330.50:FF:000001">
    <property type="entry name" value="2-C-methyl-D-erythritol 2,4-cyclodiphosphate synthase"/>
    <property type="match status" value="1"/>
</dbReference>
<comment type="pathway">
    <text evidence="2 8">Isoprenoid biosynthesis; isopentenyl diphosphate biosynthesis via DXP pathway; isopentenyl diphosphate from 1-deoxy-D-xylulose 5-phosphate: step 4/6.</text>
</comment>
<evidence type="ECO:0000256" key="5">
    <source>
        <dbReference type="ARBA" id="ARBA00022723"/>
    </source>
</evidence>
<keyword evidence="6 8" id="KW-0414">Isoprene biosynthesis</keyword>
<dbReference type="AlphaFoldDB" id="A0A4Z0GKK0"/>
<feature type="binding site" evidence="8">
    <location>
        <position position="139"/>
    </location>
    <ligand>
        <name>4-CDP-2-C-methyl-D-erythritol 2-phosphate</name>
        <dbReference type="ChEBI" id="CHEBI:57919"/>
    </ligand>
</feature>
<feature type="binding site" evidence="8">
    <location>
        <begin position="8"/>
        <end position="10"/>
    </location>
    <ligand>
        <name>4-CDP-2-C-methyl-D-erythritol 2-phosphate</name>
        <dbReference type="ChEBI" id="CHEBI:57919"/>
    </ligand>
</feature>
<dbReference type="UniPathway" id="UPA00056">
    <property type="reaction ID" value="UER00095"/>
</dbReference>
<comment type="catalytic activity">
    <reaction evidence="1 8 9">
        <text>4-CDP-2-C-methyl-D-erythritol 2-phosphate = 2-C-methyl-D-erythritol 2,4-cyclic diphosphate + CMP</text>
        <dbReference type="Rhea" id="RHEA:23864"/>
        <dbReference type="ChEBI" id="CHEBI:57919"/>
        <dbReference type="ChEBI" id="CHEBI:58483"/>
        <dbReference type="ChEBI" id="CHEBI:60377"/>
        <dbReference type="EC" id="4.6.1.12"/>
    </reaction>
</comment>
<keyword evidence="12" id="KW-1185">Reference proteome</keyword>
<dbReference type="PANTHER" id="PTHR43181:SF1">
    <property type="entry name" value="2-C-METHYL-D-ERYTHRITOL 2,4-CYCLODIPHOSPHATE SYNTHASE, CHLOROPLASTIC"/>
    <property type="match status" value="1"/>
</dbReference>
<evidence type="ECO:0000256" key="9">
    <source>
        <dbReference type="RuleBase" id="RU004395"/>
    </source>
</evidence>
<feature type="site" description="Transition state stabilizer" evidence="8">
    <location>
        <position position="34"/>
    </location>
</feature>
<feature type="binding site" evidence="8">
    <location>
        <begin position="132"/>
        <end position="135"/>
    </location>
    <ligand>
        <name>4-CDP-2-C-methyl-D-erythritol 2-phosphate</name>
        <dbReference type="ChEBI" id="CHEBI:57919"/>
    </ligand>
</feature>
<comment type="cofactor">
    <cofactor evidence="8">
        <name>a divalent metal cation</name>
        <dbReference type="ChEBI" id="CHEBI:60240"/>
    </cofactor>
    <text evidence="8">Binds 1 divalent metal cation per subunit.</text>
</comment>
<evidence type="ECO:0000256" key="8">
    <source>
        <dbReference type="HAMAP-Rule" id="MF_00107"/>
    </source>
</evidence>
<gene>
    <name evidence="8" type="primary">ispF</name>
    <name evidence="11" type="ORF">E4665_14245</name>
</gene>
<name>A0A4Z0GKK0_9BACL</name>
<feature type="binding site" evidence="8">
    <location>
        <position position="142"/>
    </location>
    <ligand>
        <name>4-CDP-2-C-methyl-D-erythritol 2-phosphate</name>
        <dbReference type="ChEBI" id="CHEBI:57919"/>
    </ligand>
</feature>
<comment type="caution">
    <text evidence="11">The sequence shown here is derived from an EMBL/GenBank/DDBJ whole genome shotgun (WGS) entry which is preliminary data.</text>
</comment>
<evidence type="ECO:0000259" key="10">
    <source>
        <dbReference type="Pfam" id="PF02542"/>
    </source>
</evidence>
<evidence type="ECO:0000256" key="1">
    <source>
        <dbReference type="ARBA" id="ARBA00000200"/>
    </source>
</evidence>
<dbReference type="PROSITE" id="PS01350">
    <property type="entry name" value="ISPF"/>
    <property type="match status" value="1"/>
</dbReference>
<dbReference type="NCBIfam" id="TIGR00151">
    <property type="entry name" value="ispF"/>
    <property type="match status" value="1"/>
</dbReference>
<dbReference type="HAMAP" id="MF_00107">
    <property type="entry name" value="IspF"/>
    <property type="match status" value="1"/>
</dbReference>
<dbReference type="Pfam" id="PF02542">
    <property type="entry name" value="YgbB"/>
    <property type="match status" value="1"/>
</dbReference>
<evidence type="ECO:0000256" key="7">
    <source>
        <dbReference type="ARBA" id="ARBA00023239"/>
    </source>
</evidence>
<feature type="binding site" evidence="8">
    <location>
        <position position="8"/>
    </location>
    <ligand>
        <name>a divalent metal cation</name>
        <dbReference type="ChEBI" id="CHEBI:60240"/>
    </ligand>
</feature>
<dbReference type="SUPFAM" id="SSF69765">
    <property type="entry name" value="IpsF-like"/>
    <property type="match status" value="1"/>
</dbReference>
<evidence type="ECO:0000313" key="12">
    <source>
        <dbReference type="Proteomes" id="UP000298347"/>
    </source>
</evidence>
<reference evidence="11 12" key="1">
    <citation type="journal article" date="2015" name="Int. J. Syst. Evol. Microbiol.">
        <title>Sporolactobacillus shoreae sp. nov. and Sporolactobacillus spathodeae sp. nov., two spore-forming lactic acid bacteria isolated from tree barks in Thailand.</title>
        <authorList>
            <person name="Thamacharoensuk T."/>
            <person name="Kitahara M."/>
            <person name="Ohkuma M."/>
            <person name="Thongchul N."/>
            <person name="Tanasupawat S."/>
        </authorList>
    </citation>
    <scope>NUCLEOTIDE SEQUENCE [LARGE SCALE GENOMIC DNA]</scope>
    <source>
        <strain evidence="11 12">BK92</strain>
    </source>
</reference>
<feature type="site" description="Transition state stabilizer" evidence="8">
    <location>
        <position position="133"/>
    </location>
</feature>
<dbReference type="EC" id="4.6.1.12" evidence="4 8"/>